<feature type="non-terminal residue" evidence="1">
    <location>
        <position position="1"/>
    </location>
</feature>
<evidence type="ECO:0000313" key="1">
    <source>
        <dbReference type="EMBL" id="MEJ8304025.1"/>
    </source>
</evidence>
<sequence>LLKKVGSCQRHVAMKSHSLLWRILKLTEVNLYLPFQPLLRHIFLTCPGTTVEKFLVTNKNSAKSVSIEV</sequence>
<organism evidence="1 2">
    <name type="scientific">Saccharibacillus sacchari</name>
    <dbReference type="NCBI Taxonomy" id="456493"/>
    <lineage>
        <taxon>Bacteria</taxon>
        <taxon>Bacillati</taxon>
        <taxon>Bacillota</taxon>
        <taxon>Bacilli</taxon>
        <taxon>Bacillales</taxon>
        <taxon>Paenibacillaceae</taxon>
        <taxon>Saccharibacillus</taxon>
    </lineage>
</organism>
<dbReference type="EMBL" id="JBBKAR010000031">
    <property type="protein sequence ID" value="MEJ8304025.1"/>
    <property type="molecule type" value="Genomic_DNA"/>
</dbReference>
<comment type="caution">
    <text evidence="1">The sequence shown here is derived from an EMBL/GenBank/DDBJ whole genome shotgun (WGS) entry which is preliminary data.</text>
</comment>
<accession>A0ACC6PAP6</accession>
<gene>
    <name evidence="1" type="ORF">WKI47_08960</name>
</gene>
<keyword evidence="2" id="KW-1185">Reference proteome</keyword>
<reference evidence="1" key="1">
    <citation type="submission" date="2024-03" db="EMBL/GenBank/DDBJ databases">
        <title>Whole genome sequecning of epiphytes from Marcgravia umbellata leaves.</title>
        <authorList>
            <person name="Kumar G."/>
            <person name="Savka M.A."/>
        </authorList>
    </citation>
    <scope>NUCLEOTIDE SEQUENCE</scope>
    <source>
        <strain evidence="1">RIT_BL5</strain>
    </source>
</reference>
<proteinExistence type="predicted"/>
<dbReference type="Proteomes" id="UP001380953">
    <property type="component" value="Unassembled WGS sequence"/>
</dbReference>
<name>A0ACC6PAP6_9BACL</name>
<protein>
    <submittedName>
        <fullName evidence="1">Uncharacterized protein</fullName>
    </submittedName>
</protein>
<evidence type="ECO:0000313" key="2">
    <source>
        <dbReference type="Proteomes" id="UP001380953"/>
    </source>
</evidence>